<reference evidence="1" key="1">
    <citation type="journal article" date="2021" name="Genome Biol. Evol.">
        <title>A High-Quality Reference Genome for a Parasitic Bivalve with Doubly Uniparental Inheritance (Bivalvia: Unionida).</title>
        <authorList>
            <person name="Smith C.H."/>
        </authorList>
    </citation>
    <scope>NUCLEOTIDE SEQUENCE</scope>
    <source>
        <strain evidence="1">CHS0354</strain>
    </source>
</reference>
<comment type="caution">
    <text evidence="1">The sequence shown here is derived from an EMBL/GenBank/DDBJ whole genome shotgun (WGS) entry which is preliminary data.</text>
</comment>
<accession>A0AAE0SLD5</accession>
<dbReference type="EMBL" id="JAEAOA010002342">
    <property type="protein sequence ID" value="KAK3594096.1"/>
    <property type="molecule type" value="Genomic_DNA"/>
</dbReference>
<name>A0AAE0SLD5_9BIVA</name>
<proteinExistence type="predicted"/>
<reference evidence="1" key="3">
    <citation type="submission" date="2023-05" db="EMBL/GenBank/DDBJ databases">
        <authorList>
            <person name="Smith C.H."/>
        </authorList>
    </citation>
    <scope>NUCLEOTIDE SEQUENCE</scope>
    <source>
        <strain evidence="1">CHS0354</strain>
        <tissue evidence="1">Mantle</tissue>
    </source>
</reference>
<evidence type="ECO:0000313" key="1">
    <source>
        <dbReference type="EMBL" id="KAK3594096.1"/>
    </source>
</evidence>
<organism evidence="1 2">
    <name type="scientific">Potamilus streckersoni</name>
    <dbReference type="NCBI Taxonomy" id="2493646"/>
    <lineage>
        <taxon>Eukaryota</taxon>
        <taxon>Metazoa</taxon>
        <taxon>Spiralia</taxon>
        <taxon>Lophotrochozoa</taxon>
        <taxon>Mollusca</taxon>
        <taxon>Bivalvia</taxon>
        <taxon>Autobranchia</taxon>
        <taxon>Heteroconchia</taxon>
        <taxon>Palaeoheterodonta</taxon>
        <taxon>Unionida</taxon>
        <taxon>Unionoidea</taxon>
        <taxon>Unionidae</taxon>
        <taxon>Ambleminae</taxon>
        <taxon>Lampsilini</taxon>
        <taxon>Potamilus</taxon>
    </lineage>
</organism>
<sequence length="231" mass="27053">MKAENRSECFVAYAANFTPDSVQGTGKSLENIQSNAVSCNSCENESVERVTSPDIQIFETHEPHSSHRYSPYASVFRSIPFSMQDSPLSPTSLNFDKLITLFTDMEERRQKYEVDLQQKRLEREERMMRHLAAMEDKRRMDENKLRLEMAEIFDKRRREINDVRIQHEAMEDRRMKEENEVRVHMMQMHVQMFQKLCSVLASSPSVHHSNFANIFSSSVRPPNGHQSGYLM</sequence>
<evidence type="ECO:0000313" key="2">
    <source>
        <dbReference type="Proteomes" id="UP001195483"/>
    </source>
</evidence>
<reference evidence="1" key="2">
    <citation type="journal article" date="2021" name="Genome Biol. Evol.">
        <title>Developing a high-quality reference genome for a parasitic bivalve with doubly uniparental inheritance (Bivalvia: Unionida).</title>
        <authorList>
            <person name="Smith C.H."/>
        </authorList>
    </citation>
    <scope>NUCLEOTIDE SEQUENCE</scope>
    <source>
        <strain evidence="1">CHS0354</strain>
        <tissue evidence="1">Mantle</tissue>
    </source>
</reference>
<gene>
    <name evidence="1" type="ORF">CHS0354_040863</name>
</gene>
<dbReference type="Proteomes" id="UP001195483">
    <property type="component" value="Unassembled WGS sequence"/>
</dbReference>
<keyword evidence="2" id="KW-1185">Reference proteome</keyword>
<dbReference type="AlphaFoldDB" id="A0AAE0SLD5"/>
<protein>
    <submittedName>
        <fullName evidence="1">Uncharacterized protein</fullName>
    </submittedName>
</protein>